<evidence type="ECO:0000256" key="1">
    <source>
        <dbReference type="SAM" id="MobiDB-lite"/>
    </source>
</evidence>
<feature type="region of interest" description="Disordered" evidence="1">
    <location>
        <begin position="95"/>
        <end position="118"/>
    </location>
</feature>
<reference evidence="3" key="1">
    <citation type="journal article" date="2005" name="Nature">
        <title>The map-based sequence of the rice genome.</title>
        <authorList>
            <consortium name="International rice genome sequencing project (IRGSP)"/>
            <person name="Matsumoto T."/>
            <person name="Wu J."/>
            <person name="Kanamori H."/>
            <person name="Katayose Y."/>
            <person name="Fujisawa M."/>
            <person name="Namiki N."/>
            <person name="Mizuno H."/>
            <person name="Yamamoto K."/>
            <person name="Antonio B.A."/>
            <person name="Baba T."/>
            <person name="Sakata K."/>
            <person name="Nagamura Y."/>
            <person name="Aoki H."/>
            <person name="Arikawa K."/>
            <person name="Arita K."/>
            <person name="Bito T."/>
            <person name="Chiden Y."/>
            <person name="Fujitsuka N."/>
            <person name="Fukunaka R."/>
            <person name="Hamada M."/>
            <person name="Harada C."/>
            <person name="Hayashi A."/>
            <person name="Hijishita S."/>
            <person name="Honda M."/>
            <person name="Hosokawa S."/>
            <person name="Ichikawa Y."/>
            <person name="Idonuma A."/>
            <person name="Iijima M."/>
            <person name="Ikeda M."/>
            <person name="Ikeno M."/>
            <person name="Ito K."/>
            <person name="Ito S."/>
            <person name="Ito T."/>
            <person name="Ito Y."/>
            <person name="Ito Y."/>
            <person name="Iwabuchi A."/>
            <person name="Kamiya K."/>
            <person name="Karasawa W."/>
            <person name="Kurita K."/>
            <person name="Katagiri S."/>
            <person name="Kikuta A."/>
            <person name="Kobayashi H."/>
            <person name="Kobayashi N."/>
            <person name="Machita K."/>
            <person name="Maehara T."/>
            <person name="Masukawa M."/>
            <person name="Mizubayashi T."/>
            <person name="Mukai Y."/>
            <person name="Nagasaki H."/>
            <person name="Nagata Y."/>
            <person name="Naito S."/>
            <person name="Nakashima M."/>
            <person name="Nakama Y."/>
            <person name="Nakamichi Y."/>
            <person name="Nakamura M."/>
            <person name="Meguro A."/>
            <person name="Negishi M."/>
            <person name="Ohta I."/>
            <person name="Ohta T."/>
            <person name="Okamoto M."/>
            <person name="Ono N."/>
            <person name="Saji S."/>
            <person name="Sakaguchi M."/>
            <person name="Sakai K."/>
            <person name="Shibata M."/>
            <person name="Shimokawa T."/>
            <person name="Song J."/>
            <person name="Takazaki Y."/>
            <person name="Terasawa K."/>
            <person name="Tsugane M."/>
            <person name="Tsuji K."/>
            <person name="Ueda S."/>
            <person name="Waki K."/>
            <person name="Yamagata H."/>
            <person name="Yamamoto M."/>
            <person name="Yamamoto S."/>
            <person name="Yamane H."/>
            <person name="Yoshiki S."/>
            <person name="Yoshihara R."/>
            <person name="Yukawa K."/>
            <person name="Zhong H."/>
            <person name="Yano M."/>
            <person name="Yuan Q."/>
            <person name="Ouyang S."/>
            <person name="Liu J."/>
            <person name="Jones K.M."/>
            <person name="Gansberger K."/>
            <person name="Moffat K."/>
            <person name="Hill J."/>
            <person name="Bera J."/>
            <person name="Fadrosh D."/>
            <person name="Jin S."/>
            <person name="Johri S."/>
            <person name="Kim M."/>
            <person name="Overton L."/>
            <person name="Reardon M."/>
            <person name="Tsitrin T."/>
            <person name="Vuong H."/>
            <person name="Weaver B."/>
            <person name="Ciecko A."/>
            <person name="Tallon L."/>
            <person name="Jackson J."/>
            <person name="Pai G."/>
            <person name="Aken S.V."/>
            <person name="Utterback T."/>
            <person name="Reidmuller S."/>
            <person name="Feldblyum T."/>
            <person name="Hsiao J."/>
            <person name="Zismann V."/>
            <person name="Iobst S."/>
            <person name="de Vazeille A.R."/>
            <person name="Buell C.R."/>
            <person name="Ying K."/>
            <person name="Li Y."/>
            <person name="Lu T."/>
            <person name="Huang Y."/>
            <person name="Zhao Q."/>
            <person name="Feng Q."/>
            <person name="Zhang L."/>
            <person name="Zhu J."/>
            <person name="Weng Q."/>
            <person name="Mu J."/>
            <person name="Lu Y."/>
            <person name="Fan D."/>
            <person name="Liu Y."/>
            <person name="Guan J."/>
            <person name="Zhang Y."/>
            <person name="Yu S."/>
            <person name="Liu X."/>
            <person name="Zhang Y."/>
            <person name="Hong G."/>
            <person name="Han B."/>
            <person name="Choisne N."/>
            <person name="Demange N."/>
            <person name="Orjeda G."/>
            <person name="Samain S."/>
            <person name="Cattolico L."/>
            <person name="Pelletier E."/>
            <person name="Couloux A."/>
            <person name="Segurens B."/>
            <person name="Wincker P."/>
            <person name="D'Hont A."/>
            <person name="Scarpelli C."/>
            <person name="Weissenbach J."/>
            <person name="Salanoubat M."/>
            <person name="Quetier F."/>
            <person name="Yu Y."/>
            <person name="Kim H.R."/>
            <person name="Rambo T."/>
            <person name="Currie J."/>
            <person name="Collura K."/>
            <person name="Luo M."/>
            <person name="Yang T."/>
            <person name="Ammiraju J.S.S."/>
            <person name="Engler F."/>
            <person name="Soderlund C."/>
            <person name="Wing R.A."/>
            <person name="Palmer L.E."/>
            <person name="de la Bastide M."/>
            <person name="Spiegel L."/>
            <person name="Nascimento L."/>
            <person name="Zutavern T."/>
            <person name="O'Shaughnessy A."/>
            <person name="Dike S."/>
            <person name="Dedhia N."/>
            <person name="Preston R."/>
            <person name="Balija V."/>
            <person name="McCombie W.R."/>
            <person name="Chow T."/>
            <person name="Chen H."/>
            <person name="Chung M."/>
            <person name="Chen C."/>
            <person name="Shaw J."/>
            <person name="Wu H."/>
            <person name="Hsiao K."/>
            <person name="Chao Y."/>
            <person name="Chu M."/>
            <person name="Cheng C."/>
            <person name="Hour A."/>
            <person name="Lee P."/>
            <person name="Lin S."/>
            <person name="Lin Y."/>
            <person name="Liou J."/>
            <person name="Liu S."/>
            <person name="Hsing Y."/>
            <person name="Raghuvanshi S."/>
            <person name="Mohanty A."/>
            <person name="Bharti A.K."/>
            <person name="Gaur A."/>
            <person name="Gupta V."/>
            <person name="Kumar D."/>
            <person name="Ravi V."/>
            <person name="Vij S."/>
            <person name="Kapur A."/>
            <person name="Khurana P."/>
            <person name="Khurana P."/>
            <person name="Khurana J.P."/>
            <person name="Tyagi A.K."/>
            <person name="Gaikwad K."/>
            <person name="Singh A."/>
            <person name="Dalal V."/>
            <person name="Srivastava S."/>
            <person name="Dixit A."/>
            <person name="Pal A.K."/>
            <person name="Ghazi I.A."/>
            <person name="Yadav M."/>
            <person name="Pandit A."/>
            <person name="Bhargava A."/>
            <person name="Sureshbabu K."/>
            <person name="Batra K."/>
            <person name="Sharma T.R."/>
            <person name="Mohapatra T."/>
            <person name="Singh N.K."/>
            <person name="Messing J."/>
            <person name="Nelson A.B."/>
            <person name="Fuks G."/>
            <person name="Kavchok S."/>
            <person name="Keizer G."/>
            <person name="Linton E."/>
            <person name="Llaca V."/>
            <person name="Song R."/>
            <person name="Tanyolac B."/>
            <person name="Young S."/>
            <person name="Ho-Il K."/>
            <person name="Hahn J.H."/>
            <person name="Sangsakoo G."/>
            <person name="Vanavichit A."/>
            <person name="de Mattos Luiz.A.T."/>
            <person name="Zimmer P.D."/>
            <person name="Malone G."/>
            <person name="Dellagostin O."/>
            <person name="de Oliveira A.C."/>
            <person name="Bevan M."/>
            <person name="Bancroft I."/>
            <person name="Minx P."/>
            <person name="Cordum H."/>
            <person name="Wilson R."/>
            <person name="Cheng Z."/>
            <person name="Jin W."/>
            <person name="Jiang J."/>
            <person name="Leong S.A."/>
            <person name="Iwama H."/>
            <person name="Gojobori T."/>
            <person name="Itoh T."/>
            <person name="Niimura Y."/>
            <person name="Fujii Y."/>
            <person name="Habara T."/>
            <person name="Sakai H."/>
            <person name="Sato Y."/>
            <person name="Wilson G."/>
            <person name="Kumar K."/>
            <person name="McCouch S."/>
            <person name="Juretic N."/>
            <person name="Hoen D."/>
            <person name="Wright S."/>
            <person name="Bruskiewich R."/>
            <person name="Bureau T."/>
            <person name="Miyao A."/>
            <person name="Hirochika H."/>
            <person name="Nishikawa T."/>
            <person name="Kadowaki K."/>
            <person name="Sugiura M."/>
            <person name="Burr B."/>
            <person name="Sasaki T."/>
        </authorList>
    </citation>
    <scope>NUCLEOTIDE SEQUENCE [LARGE SCALE GENOMIC DNA]</scope>
    <source>
        <strain evidence="3">cv. Nipponbare</strain>
    </source>
</reference>
<organism evidence="2 3">
    <name type="scientific">Oryza sativa subsp. japonica</name>
    <name type="common">Rice</name>
    <dbReference type="NCBI Taxonomy" id="39947"/>
    <lineage>
        <taxon>Eukaryota</taxon>
        <taxon>Viridiplantae</taxon>
        <taxon>Streptophyta</taxon>
        <taxon>Embryophyta</taxon>
        <taxon>Tracheophyta</taxon>
        <taxon>Spermatophyta</taxon>
        <taxon>Magnoliopsida</taxon>
        <taxon>Liliopsida</taxon>
        <taxon>Poales</taxon>
        <taxon>Poaceae</taxon>
        <taxon>BOP clade</taxon>
        <taxon>Oryzoideae</taxon>
        <taxon>Oryzeae</taxon>
        <taxon>Oryzinae</taxon>
        <taxon>Oryza</taxon>
        <taxon>Oryza sativa</taxon>
    </lineage>
</organism>
<name>Q654Z5_ORYSJ</name>
<protein>
    <submittedName>
        <fullName evidence="2">Uncharacterized protein</fullName>
    </submittedName>
</protein>
<dbReference type="AlphaFoldDB" id="Q654Z5"/>
<dbReference type="EMBL" id="AP003935">
    <property type="protein sequence ID" value="BAD45622.1"/>
    <property type="molecule type" value="Genomic_DNA"/>
</dbReference>
<reference evidence="3" key="2">
    <citation type="journal article" date="2008" name="Nucleic Acids Res.">
        <title>The rice annotation project database (RAP-DB): 2008 update.</title>
        <authorList>
            <consortium name="The rice annotation project (RAP)"/>
        </authorList>
    </citation>
    <scope>GENOME REANNOTATION</scope>
    <source>
        <strain evidence="3">cv. Nipponbare</strain>
    </source>
</reference>
<gene>
    <name evidence="2" type="primary">P0661G04.28</name>
</gene>
<evidence type="ECO:0000313" key="3">
    <source>
        <dbReference type="Proteomes" id="UP000000763"/>
    </source>
</evidence>
<sequence length="175" mass="20081">MRIPAGRGRGRVLELMLQSSITIHISTTATEMGRKEEEQEQDAEMEELVVDYYADEPMEEDGKNSNNKWKYREDPGFMEAYLKVMQLVEEDDRIEDEESAAAAEAAKPGRKRAHARKAGELDDVETTKRYKCNYWADDDPAYRGKRRLENTGQLLARTAALMNRAERETAAMMAR</sequence>
<evidence type="ECO:0000313" key="2">
    <source>
        <dbReference type="EMBL" id="BAD45622.1"/>
    </source>
</evidence>
<proteinExistence type="predicted"/>
<accession>Q654Z5</accession>
<dbReference type="Proteomes" id="UP000000763">
    <property type="component" value="Chromosome 6"/>
</dbReference>